<feature type="region of interest" description="Disordered" evidence="6">
    <location>
        <begin position="224"/>
        <end position="286"/>
    </location>
</feature>
<dbReference type="InterPro" id="IPR021043">
    <property type="entry name" value="NIFK_FHA_Ki67-binding"/>
</dbReference>
<gene>
    <name evidence="8" type="ORF">C0J50_19179</name>
</gene>
<keyword evidence="3" id="KW-0539">Nucleus</keyword>
<evidence type="ECO:0000256" key="5">
    <source>
        <dbReference type="SAM" id="Coils"/>
    </source>
</evidence>
<comment type="subcellular location">
    <subcellularLocation>
        <location evidence="1">Nucleus</location>
        <location evidence="1">Nucleolus</location>
    </subcellularLocation>
</comment>
<evidence type="ECO:0000256" key="3">
    <source>
        <dbReference type="ARBA" id="ARBA00023242"/>
    </source>
</evidence>
<dbReference type="InterPro" id="IPR012677">
    <property type="entry name" value="Nucleotide-bd_a/b_plait_sf"/>
</dbReference>
<evidence type="ECO:0000256" key="4">
    <source>
        <dbReference type="PROSITE-ProRule" id="PRU00176"/>
    </source>
</evidence>
<dbReference type="GO" id="GO:0005730">
    <property type="term" value="C:nucleolus"/>
    <property type="evidence" value="ECO:0007669"/>
    <property type="project" value="UniProtKB-SubCell"/>
</dbReference>
<accession>A0AAD5AR40</accession>
<feature type="domain" description="RRM" evidence="7">
    <location>
        <begin position="39"/>
        <end position="117"/>
    </location>
</feature>
<dbReference type="PROSITE" id="PS50102">
    <property type="entry name" value="RRM"/>
    <property type="match status" value="1"/>
</dbReference>
<dbReference type="AlphaFoldDB" id="A0AAD5AR40"/>
<dbReference type="InterPro" id="IPR035979">
    <property type="entry name" value="RBD_domain_sf"/>
</dbReference>
<evidence type="ECO:0000313" key="8">
    <source>
        <dbReference type="EMBL" id="KAI5621244.1"/>
    </source>
</evidence>
<comment type="caution">
    <text evidence="8">The sequence shown here is derived from an EMBL/GenBank/DDBJ whole genome shotgun (WGS) entry which is preliminary data.</text>
</comment>
<name>A0AAD5AR40_SILAS</name>
<dbReference type="Gene3D" id="3.30.70.330">
    <property type="match status" value="1"/>
</dbReference>
<evidence type="ECO:0000313" key="9">
    <source>
        <dbReference type="Proteomes" id="UP001205998"/>
    </source>
</evidence>
<protein>
    <submittedName>
        <fullName evidence="8">MKI67 FHA domain-interacting nucleolar phosphoprotein</fullName>
    </submittedName>
</protein>
<dbReference type="CDD" id="cd12307">
    <property type="entry name" value="RRM_NIFK_like"/>
    <property type="match status" value="1"/>
</dbReference>
<dbReference type="SUPFAM" id="SSF54928">
    <property type="entry name" value="RNA-binding domain, RBD"/>
    <property type="match status" value="1"/>
</dbReference>
<proteinExistence type="predicted"/>
<dbReference type="GO" id="GO:0003723">
    <property type="term" value="F:RNA binding"/>
    <property type="evidence" value="ECO:0007669"/>
    <property type="project" value="UniProtKB-UniRule"/>
</dbReference>
<feature type="compositionally biased region" description="Acidic residues" evidence="6">
    <location>
        <begin position="241"/>
        <end position="286"/>
    </location>
</feature>
<evidence type="ECO:0000256" key="1">
    <source>
        <dbReference type="ARBA" id="ARBA00004604"/>
    </source>
</evidence>
<evidence type="ECO:0000256" key="2">
    <source>
        <dbReference type="ARBA" id="ARBA00022884"/>
    </source>
</evidence>
<keyword evidence="5" id="KW-0175">Coiled coil</keyword>
<dbReference type="PANTHER" id="PTHR46754">
    <property type="entry name" value="MKI67 FHA DOMAIN-INTERACTING NUCLEOLAR PHOSPHOPROTEIN"/>
    <property type="match status" value="1"/>
</dbReference>
<keyword evidence="2 4" id="KW-0694">RNA-binding</keyword>
<dbReference type="Proteomes" id="UP001205998">
    <property type="component" value="Unassembled WGS sequence"/>
</dbReference>
<evidence type="ECO:0000259" key="7">
    <source>
        <dbReference type="PROSITE" id="PS50102"/>
    </source>
</evidence>
<sequence length="286" mass="32526">MTEEKQSGTLLALNPSEEAEFQKKVQQVKKRQKSALTPGVVYVGHLPQSLAEPQLRAYFSQFGKILRLRLSRSKRTGRGKGYGFVEFECDEVAKIVAETMDNYLMGERLIKCQVLPPEKVHEKLFVGSQKMFKKPSRPAVSRYNKEHGTEEIKKLTEKLLRKESKLRKRLAERGINYEFPGFKAQVPAKKALLEADASVCSEDSTPVCTPSVLERRRSIKVKEDDVDDEIVLKVPPQNIENSDEEEDDEDEEEGSEEEDVDEEGSEEEEDGDEEGSEDEESHSDED</sequence>
<evidence type="ECO:0000256" key="6">
    <source>
        <dbReference type="SAM" id="MobiDB-lite"/>
    </source>
</evidence>
<dbReference type="SMART" id="SM00360">
    <property type="entry name" value="RRM"/>
    <property type="match status" value="1"/>
</dbReference>
<keyword evidence="9" id="KW-1185">Reference proteome</keyword>
<reference evidence="8" key="1">
    <citation type="submission" date="2018-07" db="EMBL/GenBank/DDBJ databases">
        <title>Comparative genomics of catfishes provides insights into carnivory and benthic adaptation.</title>
        <authorList>
            <person name="Zhang Y."/>
            <person name="Wang D."/>
            <person name="Peng Z."/>
            <person name="Zheng S."/>
            <person name="Shao F."/>
            <person name="Tao W."/>
        </authorList>
    </citation>
    <scope>NUCLEOTIDE SEQUENCE</scope>
    <source>
        <strain evidence="8">Chongqing</strain>
    </source>
</reference>
<dbReference type="EMBL" id="MU551633">
    <property type="protein sequence ID" value="KAI5621244.1"/>
    <property type="molecule type" value="Genomic_DNA"/>
</dbReference>
<feature type="coiled-coil region" evidence="5">
    <location>
        <begin position="145"/>
        <end position="172"/>
    </location>
</feature>
<organism evidence="8 9">
    <name type="scientific">Silurus asotus</name>
    <name type="common">Amur catfish</name>
    <name type="synonym">Parasilurus asotus</name>
    <dbReference type="NCBI Taxonomy" id="30991"/>
    <lineage>
        <taxon>Eukaryota</taxon>
        <taxon>Metazoa</taxon>
        <taxon>Chordata</taxon>
        <taxon>Craniata</taxon>
        <taxon>Vertebrata</taxon>
        <taxon>Euteleostomi</taxon>
        <taxon>Actinopterygii</taxon>
        <taxon>Neopterygii</taxon>
        <taxon>Teleostei</taxon>
        <taxon>Ostariophysi</taxon>
        <taxon>Siluriformes</taxon>
        <taxon>Siluridae</taxon>
        <taxon>Silurus</taxon>
    </lineage>
</organism>
<dbReference type="InterPro" id="IPR000504">
    <property type="entry name" value="RRM_dom"/>
</dbReference>
<dbReference type="Pfam" id="PF12196">
    <property type="entry name" value="hNIFK_binding"/>
    <property type="match status" value="1"/>
</dbReference>
<dbReference type="Pfam" id="PF00076">
    <property type="entry name" value="RRM_1"/>
    <property type="match status" value="1"/>
</dbReference>